<proteinExistence type="predicted"/>
<dbReference type="Gene3D" id="2.40.40.10">
    <property type="entry name" value="RlpA-like domain"/>
    <property type="match status" value="2"/>
</dbReference>
<evidence type="ECO:0000313" key="5">
    <source>
        <dbReference type="Proteomes" id="UP000717515"/>
    </source>
</evidence>
<dbReference type="Pfam" id="PF03330">
    <property type="entry name" value="DPBB_1"/>
    <property type="match status" value="1"/>
</dbReference>
<feature type="region of interest" description="Disordered" evidence="2">
    <location>
        <begin position="227"/>
        <end position="295"/>
    </location>
</feature>
<feature type="region of interest" description="Disordered" evidence="2">
    <location>
        <begin position="55"/>
        <end position="92"/>
    </location>
</feature>
<dbReference type="CDD" id="cd22191">
    <property type="entry name" value="DPBB_RlpA_EXP_N-like"/>
    <property type="match status" value="2"/>
</dbReference>
<feature type="domain" description="RlpA-like protein double-psi beta-barrel" evidence="3">
    <location>
        <begin position="296"/>
        <end position="387"/>
    </location>
</feature>
<evidence type="ECO:0000256" key="2">
    <source>
        <dbReference type="SAM" id="MobiDB-lite"/>
    </source>
</evidence>
<sequence>MAPIPRLAAGPLSIITGALFHALSGPNSTPPSNGANATLWGTEYTGTASFKDLKLDTTLPSPVSPTPSSMASSSAPSPTSSASSSSSSAVSSPTSSLVYYNSASDSYVGCNNQTFSSSDPVALMNPLQFGDLTSSNSTCGQWIQVQNRENTAQSTFAKVVGICDDCEYGSVGLNLPALEDLVPQAPFEDLVFDPQSNVTLSDVVIEEETVLPMAVSPKDLVNIVWELSEGPSDPGSTEPVPTPTVTNAVPTKTTTATATTTTTTTKAPKPTKTKAPKPTNDPKPPGDGGDGKKYSGRMTWYSDTFGQCEQKYSQSDLIVAVNEAQMGGGKKLCGKKILLTEKGSDTKVVVTVVDMCPGKYCKFGDLDLSQAAFKRFAGLGKGVLQLQWSFL</sequence>
<keyword evidence="1" id="KW-0732">Signal</keyword>
<feature type="compositionally biased region" description="Low complexity" evidence="2">
    <location>
        <begin position="243"/>
        <end position="268"/>
    </location>
</feature>
<dbReference type="PANTHER" id="PTHR31836:SF28">
    <property type="entry name" value="SRCR DOMAIN-CONTAINING PROTEIN-RELATED"/>
    <property type="match status" value="1"/>
</dbReference>
<evidence type="ECO:0000259" key="3">
    <source>
        <dbReference type="Pfam" id="PF03330"/>
    </source>
</evidence>
<reference evidence="4" key="1">
    <citation type="submission" date="2021-07" db="EMBL/GenBank/DDBJ databases">
        <title>Draft genome of Mortierella alpina, strain LL118, isolated from an aspen leaf litter sample.</title>
        <authorList>
            <person name="Yang S."/>
            <person name="Vinatzer B.A."/>
        </authorList>
    </citation>
    <scope>NUCLEOTIDE SEQUENCE</scope>
    <source>
        <strain evidence="4">LL118</strain>
    </source>
</reference>
<comment type="caution">
    <text evidence="4">The sequence shown here is derived from an EMBL/GenBank/DDBJ whole genome shotgun (WGS) entry which is preliminary data.</text>
</comment>
<evidence type="ECO:0000256" key="1">
    <source>
        <dbReference type="ARBA" id="ARBA00022729"/>
    </source>
</evidence>
<protein>
    <recommendedName>
        <fullName evidence="3">RlpA-like protein double-psi beta-barrel domain-containing protein</fullName>
    </recommendedName>
</protein>
<dbReference type="InterPro" id="IPR009009">
    <property type="entry name" value="RlpA-like_DPBB"/>
</dbReference>
<organism evidence="4 5">
    <name type="scientific">Mortierella alpina</name>
    <name type="common">Oleaginous fungus</name>
    <name type="synonym">Mortierella renispora</name>
    <dbReference type="NCBI Taxonomy" id="64518"/>
    <lineage>
        <taxon>Eukaryota</taxon>
        <taxon>Fungi</taxon>
        <taxon>Fungi incertae sedis</taxon>
        <taxon>Mucoromycota</taxon>
        <taxon>Mortierellomycotina</taxon>
        <taxon>Mortierellomycetes</taxon>
        <taxon>Mortierellales</taxon>
        <taxon>Mortierellaceae</taxon>
        <taxon>Mortierella</taxon>
    </lineage>
</organism>
<name>A0A9P8D380_MORAP</name>
<dbReference type="PANTHER" id="PTHR31836">
    <property type="match status" value="1"/>
</dbReference>
<feature type="compositionally biased region" description="Low complexity" evidence="2">
    <location>
        <begin position="66"/>
        <end position="92"/>
    </location>
</feature>
<dbReference type="EMBL" id="JAIFTL010000002">
    <property type="protein sequence ID" value="KAG9327697.1"/>
    <property type="molecule type" value="Genomic_DNA"/>
</dbReference>
<dbReference type="AlphaFoldDB" id="A0A9P8D380"/>
<evidence type="ECO:0000313" key="4">
    <source>
        <dbReference type="EMBL" id="KAG9327697.1"/>
    </source>
</evidence>
<accession>A0A9P8D380</accession>
<dbReference type="InterPro" id="IPR051477">
    <property type="entry name" value="Expansin_CellWall"/>
</dbReference>
<dbReference type="Proteomes" id="UP000717515">
    <property type="component" value="Unassembled WGS sequence"/>
</dbReference>
<gene>
    <name evidence="4" type="ORF">KVV02_006401</name>
</gene>
<dbReference type="InterPro" id="IPR036908">
    <property type="entry name" value="RlpA-like_sf"/>
</dbReference>
<dbReference type="SUPFAM" id="SSF50685">
    <property type="entry name" value="Barwin-like endoglucanases"/>
    <property type="match status" value="2"/>
</dbReference>